<dbReference type="Proteomes" id="UP001301350">
    <property type="component" value="Unassembled WGS sequence"/>
</dbReference>
<dbReference type="Gene3D" id="3.20.20.190">
    <property type="entry name" value="Phosphatidylinositol (PI) phosphodiesterase"/>
    <property type="match status" value="1"/>
</dbReference>
<feature type="domain" description="GP-PDE" evidence="3">
    <location>
        <begin position="140"/>
        <end position="403"/>
    </location>
</feature>
<dbReference type="GO" id="GO:0008081">
    <property type="term" value="F:phosphoric diester hydrolase activity"/>
    <property type="evidence" value="ECO:0007669"/>
    <property type="project" value="InterPro"/>
</dbReference>
<gene>
    <name evidence="4" type="ORF">CDCA_CDCA12G3468</name>
</gene>
<keyword evidence="2" id="KW-0812">Transmembrane</keyword>
<evidence type="ECO:0000313" key="5">
    <source>
        <dbReference type="Proteomes" id="UP001301350"/>
    </source>
</evidence>
<dbReference type="AlphaFoldDB" id="A0AAV9IZC1"/>
<feature type="region of interest" description="Disordered" evidence="1">
    <location>
        <begin position="43"/>
        <end position="70"/>
    </location>
</feature>
<dbReference type="InterPro" id="IPR017946">
    <property type="entry name" value="PLC-like_Pdiesterase_TIM-brl"/>
</dbReference>
<evidence type="ECO:0000259" key="3">
    <source>
        <dbReference type="PROSITE" id="PS51704"/>
    </source>
</evidence>
<feature type="compositionally biased region" description="Basic and acidic residues" evidence="1">
    <location>
        <begin position="1"/>
        <end position="12"/>
    </location>
</feature>
<dbReference type="EMBL" id="JANCYW010000012">
    <property type="protein sequence ID" value="KAK4537443.1"/>
    <property type="molecule type" value="Genomic_DNA"/>
</dbReference>
<sequence length="409" mass="44670">MSRAGDAPDRMVGRSVGRPIPSHQCAGDVGRVAEFGSVKRESGAQVCPTTTPTIPPNKTEAPTHAPNSSVRCSIADRRGWPRGRAARLLILFASVSVTLALYHTQRRRTLTFSDRACVSLPLRLPDPVDGKSWTADGPLLRVVGHRGSGGTHVENTLGALEEAAHTSGFLELDIDISRDGQVVLVHDPTLRHLTQGALDGPACVYNWSGTLSRARVTQDAGRFPPAPLARLADVLAQHGNRVAYMIDVRECTGCADCDALLAQTAALLRQYRIDVPRRVIFSSKSGSILRLAKRLLADRPPFCTLSCDWRRYGWRSARHLQDALERAAADGISAQLALVHSRPRMVRRALAAACAHADEPVDVAVATRGFVWTVNTQQDAEWLWCSGWRNVISDSPRRLLRVAQETVSR</sequence>
<dbReference type="PANTHER" id="PTHR46211">
    <property type="entry name" value="GLYCEROPHOSPHORYL DIESTER PHOSPHODIESTERASE"/>
    <property type="match status" value="1"/>
</dbReference>
<accession>A0AAV9IZC1</accession>
<feature type="transmembrane region" description="Helical" evidence="2">
    <location>
        <begin position="85"/>
        <end position="103"/>
    </location>
</feature>
<dbReference type="PANTHER" id="PTHR46211:SF1">
    <property type="entry name" value="GLYCEROPHOSPHODIESTER PHOSPHODIESTERASE, CYTOPLASMIC"/>
    <property type="match status" value="1"/>
</dbReference>
<dbReference type="SUPFAM" id="SSF51695">
    <property type="entry name" value="PLC-like phosphodiesterases"/>
    <property type="match status" value="1"/>
</dbReference>
<name>A0AAV9IZC1_CYACA</name>
<evidence type="ECO:0000256" key="2">
    <source>
        <dbReference type="SAM" id="Phobius"/>
    </source>
</evidence>
<dbReference type="Pfam" id="PF03009">
    <property type="entry name" value="GDPD"/>
    <property type="match status" value="1"/>
</dbReference>
<reference evidence="4 5" key="1">
    <citation type="submission" date="2022-07" db="EMBL/GenBank/DDBJ databases">
        <title>Genome-wide signatures of adaptation to extreme environments.</title>
        <authorList>
            <person name="Cho C.H."/>
            <person name="Yoon H.S."/>
        </authorList>
    </citation>
    <scope>NUCLEOTIDE SEQUENCE [LARGE SCALE GENOMIC DNA]</scope>
    <source>
        <strain evidence="4 5">DBV 063 E5</strain>
    </source>
</reference>
<dbReference type="PROSITE" id="PS51704">
    <property type="entry name" value="GP_PDE"/>
    <property type="match status" value="1"/>
</dbReference>
<dbReference type="GO" id="GO:0006629">
    <property type="term" value="P:lipid metabolic process"/>
    <property type="evidence" value="ECO:0007669"/>
    <property type="project" value="InterPro"/>
</dbReference>
<organism evidence="4 5">
    <name type="scientific">Cyanidium caldarium</name>
    <name type="common">Red alga</name>
    <dbReference type="NCBI Taxonomy" id="2771"/>
    <lineage>
        <taxon>Eukaryota</taxon>
        <taxon>Rhodophyta</taxon>
        <taxon>Bangiophyceae</taxon>
        <taxon>Cyanidiales</taxon>
        <taxon>Cyanidiaceae</taxon>
        <taxon>Cyanidium</taxon>
    </lineage>
</organism>
<keyword evidence="5" id="KW-1185">Reference proteome</keyword>
<protein>
    <recommendedName>
        <fullName evidence="3">GP-PDE domain-containing protein</fullName>
    </recommendedName>
</protein>
<comment type="caution">
    <text evidence="4">The sequence shown here is derived from an EMBL/GenBank/DDBJ whole genome shotgun (WGS) entry which is preliminary data.</text>
</comment>
<evidence type="ECO:0000256" key="1">
    <source>
        <dbReference type="SAM" id="MobiDB-lite"/>
    </source>
</evidence>
<feature type="region of interest" description="Disordered" evidence="1">
    <location>
        <begin position="1"/>
        <end position="23"/>
    </location>
</feature>
<keyword evidence="2" id="KW-1133">Transmembrane helix</keyword>
<keyword evidence="2" id="KW-0472">Membrane</keyword>
<evidence type="ECO:0000313" key="4">
    <source>
        <dbReference type="EMBL" id="KAK4537443.1"/>
    </source>
</evidence>
<proteinExistence type="predicted"/>
<dbReference type="InterPro" id="IPR030395">
    <property type="entry name" value="GP_PDE_dom"/>
</dbReference>